<reference evidence="1" key="2">
    <citation type="journal article" date="2015" name="Data Brief">
        <title>Shoot transcriptome of the giant reed, Arundo donax.</title>
        <authorList>
            <person name="Barrero R.A."/>
            <person name="Guerrero F.D."/>
            <person name="Moolhuijzen P."/>
            <person name="Goolsby J.A."/>
            <person name="Tidwell J."/>
            <person name="Bellgard S.E."/>
            <person name="Bellgard M.I."/>
        </authorList>
    </citation>
    <scope>NUCLEOTIDE SEQUENCE</scope>
    <source>
        <tissue evidence="1">Shoot tissue taken approximately 20 cm above the soil surface</tissue>
    </source>
</reference>
<protein>
    <submittedName>
        <fullName evidence="1">Uncharacterized protein</fullName>
    </submittedName>
</protein>
<organism evidence="1">
    <name type="scientific">Arundo donax</name>
    <name type="common">Giant reed</name>
    <name type="synonym">Donax arundinaceus</name>
    <dbReference type="NCBI Taxonomy" id="35708"/>
    <lineage>
        <taxon>Eukaryota</taxon>
        <taxon>Viridiplantae</taxon>
        <taxon>Streptophyta</taxon>
        <taxon>Embryophyta</taxon>
        <taxon>Tracheophyta</taxon>
        <taxon>Spermatophyta</taxon>
        <taxon>Magnoliopsida</taxon>
        <taxon>Liliopsida</taxon>
        <taxon>Poales</taxon>
        <taxon>Poaceae</taxon>
        <taxon>PACMAD clade</taxon>
        <taxon>Arundinoideae</taxon>
        <taxon>Arundineae</taxon>
        <taxon>Arundo</taxon>
    </lineage>
</organism>
<accession>A0A0A9GRS4</accession>
<dbReference type="EMBL" id="GBRH01170021">
    <property type="protein sequence ID" value="JAE27875.1"/>
    <property type="molecule type" value="Transcribed_RNA"/>
</dbReference>
<name>A0A0A9GRS4_ARUDO</name>
<reference evidence="1" key="1">
    <citation type="submission" date="2014-09" db="EMBL/GenBank/DDBJ databases">
        <authorList>
            <person name="Magalhaes I.L.F."/>
            <person name="Oliveira U."/>
            <person name="Santos F.R."/>
            <person name="Vidigal T.H.D.A."/>
            <person name="Brescovit A.D."/>
            <person name="Santos A.J."/>
        </authorList>
    </citation>
    <scope>NUCLEOTIDE SEQUENCE</scope>
    <source>
        <tissue evidence="1">Shoot tissue taken approximately 20 cm above the soil surface</tissue>
    </source>
</reference>
<evidence type="ECO:0000313" key="1">
    <source>
        <dbReference type="EMBL" id="JAE27875.1"/>
    </source>
</evidence>
<sequence length="18" mass="2130">MWTPLGHGAHMILVWHSR</sequence>
<dbReference type="AlphaFoldDB" id="A0A0A9GRS4"/>
<proteinExistence type="predicted"/>